<evidence type="ECO:0000313" key="2">
    <source>
        <dbReference type="EMBL" id="CAG9558174.1"/>
    </source>
</evidence>
<protein>
    <submittedName>
        <fullName evidence="2">(African queen) hypothetical protein</fullName>
    </submittedName>
</protein>
<dbReference type="AlphaFoldDB" id="A0A8J2MWP6"/>
<sequence>MLDFGNVPDSASIYIDDRVRKVRDQDELQPQPASMDFQEAPRGGADLTKRRYEPRWRQQLHVQASNAQPLAIYAMQTSINTSVARGTEEFASSWGASDRAAGWVQHTNNPQDLLRQESSL</sequence>
<proteinExistence type="predicted"/>
<gene>
    <name evidence="2" type="ORF">DCHRY22_LOCUS380</name>
</gene>
<feature type="region of interest" description="Disordered" evidence="1">
    <location>
        <begin position="97"/>
        <end position="120"/>
    </location>
</feature>
<name>A0A8J2MWP6_9NEOP</name>
<reference evidence="2" key="1">
    <citation type="submission" date="2021-09" db="EMBL/GenBank/DDBJ databases">
        <authorList>
            <person name="Martin H S."/>
        </authorList>
    </citation>
    <scope>NUCLEOTIDE SEQUENCE</scope>
</reference>
<feature type="compositionally biased region" description="Polar residues" evidence="1">
    <location>
        <begin position="105"/>
        <end position="120"/>
    </location>
</feature>
<comment type="caution">
    <text evidence="2">The sequence shown here is derived from an EMBL/GenBank/DDBJ whole genome shotgun (WGS) entry which is preliminary data.</text>
</comment>
<keyword evidence="3" id="KW-1185">Reference proteome</keyword>
<evidence type="ECO:0000256" key="1">
    <source>
        <dbReference type="SAM" id="MobiDB-lite"/>
    </source>
</evidence>
<evidence type="ECO:0000313" key="3">
    <source>
        <dbReference type="Proteomes" id="UP000789524"/>
    </source>
</evidence>
<organism evidence="2 3">
    <name type="scientific">Danaus chrysippus</name>
    <name type="common">African queen</name>
    <dbReference type="NCBI Taxonomy" id="151541"/>
    <lineage>
        <taxon>Eukaryota</taxon>
        <taxon>Metazoa</taxon>
        <taxon>Ecdysozoa</taxon>
        <taxon>Arthropoda</taxon>
        <taxon>Hexapoda</taxon>
        <taxon>Insecta</taxon>
        <taxon>Pterygota</taxon>
        <taxon>Neoptera</taxon>
        <taxon>Endopterygota</taxon>
        <taxon>Lepidoptera</taxon>
        <taxon>Glossata</taxon>
        <taxon>Ditrysia</taxon>
        <taxon>Papilionoidea</taxon>
        <taxon>Nymphalidae</taxon>
        <taxon>Danainae</taxon>
        <taxon>Danaini</taxon>
        <taxon>Danaina</taxon>
        <taxon>Danaus</taxon>
        <taxon>Anosia</taxon>
    </lineage>
</organism>
<dbReference type="Proteomes" id="UP000789524">
    <property type="component" value="Unassembled WGS sequence"/>
</dbReference>
<feature type="region of interest" description="Disordered" evidence="1">
    <location>
        <begin position="21"/>
        <end position="45"/>
    </location>
</feature>
<accession>A0A8J2MWP6</accession>
<dbReference type="EMBL" id="CAKASE010000043">
    <property type="protein sequence ID" value="CAG9558174.1"/>
    <property type="molecule type" value="Genomic_DNA"/>
</dbReference>